<dbReference type="EMBL" id="JAHRIN010017582">
    <property type="protein sequence ID" value="MEQ2197373.1"/>
    <property type="molecule type" value="Genomic_DNA"/>
</dbReference>
<evidence type="ECO:0000256" key="2">
    <source>
        <dbReference type="SAM" id="MobiDB-lite"/>
    </source>
</evidence>
<reference evidence="3 4" key="1">
    <citation type="submission" date="2021-06" db="EMBL/GenBank/DDBJ databases">
        <authorList>
            <person name="Palmer J.M."/>
        </authorList>
    </citation>
    <scope>NUCLEOTIDE SEQUENCE [LARGE SCALE GENOMIC DNA]</scope>
    <source>
        <strain evidence="3 4">XC_2019</strain>
        <tissue evidence="3">Muscle</tissue>
    </source>
</reference>
<evidence type="ECO:0000256" key="1">
    <source>
        <dbReference type="ARBA" id="ARBA00007114"/>
    </source>
</evidence>
<name>A0ABV0QNF5_9TELE</name>
<keyword evidence="4" id="KW-1185">Reference proteome</keyword>
<evidence type="ECO:0000313" key="4">
    <source>
        <dbReference type="Proteomes" id="UP001434883"/>
    </source>
</evidence>
<comment type="similarity">
    <text evidence="1">Belongs to the bystin family.</text>
</comment>
<gene>
    <name evidence="3" type="ORF">XENOCAPTIV_028452</name>
</gene>
<dbReference type="Proteomes" id="UP001434883">
    <property type="component" value="Unassembled WGS sequence"/>
</dbReference>
<accession>A0ABV0QNF5</accession>
<feature type="region of interest" description="Disordered" evidence="2">
    <location>
        <begin position="1"/>
        <end position="25"/>
    </location>
</feature>
<dbReference type="PANTHER" id="PTHR12821:SF0">
    <property type="entry name" value="BYSTIN"/>
    <property type="match status" value="1"/>
</dbReference>
<protein>
    <recommendedName>
        <fullName evidence="5">Bystin</fullName>
    </recommendedName>
</protein>
<dbReference type="PANTHER" id="PTHR12821">
    <property type="entry name" value="BYSTIN"/>
    <property type="match status" value="1"/>
</dbReference>
<dbReference type="InterPro" id="IPR007955">
    <property type="entry name" value="Bystin"/>
</dbReference>
<dbReference type="Pfam" id="PF05291">
    <property type="entry name" value="Bystin"/>
    <property type="match status" value="1"/>
</dbReference>
<evidence type="ECO:0000313" key="3">
    <source>
        <dbReference type="EMBL" id="MEQ2197373.1"/>
    </source>
</evidence>
<proteinExistence type="inferred from homology"/>
<sequence length="298" mass="33458">MSLPCNPIKGPDSQDADSDEEWPALGEAGVGDADAVCDAEVVVDPSDEKAIELFMNKNAPVRRTLADIIMEKITEKQTEVGTVMSEVSGHPMPQLDPRIIEVYKGVSKRFYNLVLLPRVRDDIAEYKRLNFHLYSALKKALFKPGAWFKGTQALKTVLLCGRCESKPVQCYITAPTVLSFSAAMLKLAEMEYNGANSIFLRLLLDKKYALPFRVLDALVAHFLSFRSEKRVLPVLWHQSLLTLAQRYKADLGSEQKEALLELLKIQTHPQISAEIRRELQNSESRDVEVGLPVIVEMD</sequence>
<organism evidence="3 4">
    <name type="scientific">Xenoophorus captivus</name>
    <dbReference type="NCBI Taxonomy" id="1517983"/>
    <lineage>
        <taxon>Eukaryota</taxon>
        <taxon>Metazoa</taxon>
        <taxon>Chordata</taxon>
        <taxon>Craniata</taxon>
        <taxon>Vertebrata</taxon>
        <taxon>Euteleostomi</taxon>
        <taxon>Actinopterygii</taxon>
        <taxon>Neopterygii</taxon>
        <taxon>Teleostei</taxon>
        <taxon>Neoteleostei</taxon>
        <taxon>Acanthomorphata</taxon>
        <taxon>Ovalentaria</taxon>
        <taxon>Atherinomorphae</taxon>
        <taxon>Cyprinodontiformes</taxon>
        <taxon>Goodeidae</taxon>
        <taxon>Xenoophorus</taxon>
    </lineage>
</organism>
<comment type="caution">
    <text evidence="3">The sequence shown here is derived from an EMBL/GenBank/DDBJ whole genome shotgun (WGS) entry which is preliminary data.</text>
</comment>
<evidence type="ECO:0008006" key="5">
    <source>
        <dbReference type="Google" id="ProtNLM"/>
    </source>
</evidence>